<dbReference type="PANTHER" id="PTHR43252">
    <property type="entry name" value="TRANSCRIPTIONAL REGULATOR YQJI"/>
    <property type="match status" value="1"/>
</dbReference>
<evidence type="ECO:0000313" key="4">
    <source>
        <dbReference type="Proteomes" id="UP000322267"/>
    </source>
</evidence>
<dbReference type="InterPro" id="IPR036390">
    <property type="entry name" value="WH_DNA-bd_sf"/>
</dbReference>
<dbReference type="Proteomes" id="UP000322267">
    <property type="component" value="Unassembled WGS sequence"/>
</dbReference>
<name>A0A5D4NX03_9BACI</name>
<protein>
    <submittedName>
        <fullName evidence="3">PadR family transcriptional regulator</fullName>
    </submittedName>
</protein>
<dbReference type="InterPro" id="IPR036388">
    <property type="entry name" value="WH-like_DNA-bd_sf"/>
</dbReference>
<gene>
    <name evidence="3" type="ORF">FZC78_09350</name>
</gene>
<reference evidence="3 4" key="1">
    <citation type="submission" date="2019-08" db="EMBL/GenBank/DDBJ databases">
        <title>Bacillus genomes from the desert of Cuatro Cienegas, Coahuila.</title>
        <authorList>
            <person name="Olmedo-Alvarez G."/>
        </authorList>
    </citation>
    <scope>NUCLEOTIDE SEQUENCE [LARGE SCALE GENOMIC DNA]</scope>
    <source>
        <strain evidence="3 4">CH34_1T</strain>
    </source>
</reference>
<evidence type="ECO:0000259" key="2">
    <source>
        <dbReference type="Pfam" id="PF10400"/>
    </source>
</evidence>
<dbReference type="AlphaFoldDB" id="A0A5D4NX03"/>
<evidence type="ECO:0000259" key="1">
    <source>
        <dbReference type="Pfam" id="PF03551"/>
    </source>
</evidence>
<feature type="domain" description="Transcription regulator PadR N-terminal" evidence="1">
    <location>
        <begin position="11"/>
        <end position="84"/>
    </location>
</feature>
<dbReference type="Pfam" id="PF10400">
    <property type="entry name" value="Vir_act_alpha_C"/>
    <property type="match status" value="1"/>
</dbReference>
<sequence length="185" mass="21660">MKKYNDTTYAILGILTTECKSGYAIKQLIDNSLSHFWKISYGQIYPALKLIVEEGLAEIKETSTQGKRDKNQYYLTQKGKETLKNWLEEPIEQLPVERNGILLKLFFGKHQSKEKTLVLLHNYMRDLEKRYQTYITIEQSITANHSLDGDAAYWLFTLDYGKRVTKAGVEWCESTLRKIEEMEDF</sequence>
<dbReference type="Pfam" id="PF03551">
    <property type="entry name" value="PadR"/>
    <property type="match status" value="1"/>
</dbReference>
<accession>A0A5D4NX03</accession>
<dbReference type="Gene3D" id="1.10.10.10">
    <property type="entry name" value="Winged helix-like DNA-binding domain superfamily/Winged helix DNA-binding domain"/>
    <property type="match status" value="1"/>
</dbReference>
<evidence type="ECO:0000313" key="3">
    <source>
        <dbReference type="EMBL" id="TYS18024.1"/>
    </source>
</evidence>
<dbReference type="InterPro" id="IPR018309">
    <property type="entry name" value="Tscrpt_reg_PadR_C"/>
</dbReference>
<dbReference type="InterPro" id="IPR005149">
    <property type="entry name" value="Tscrpt_reg_PadR_N"/>
</dbReference>
<dbReference type="SUPFAM" id="SSF46785">
    <property type="entry name" value="Winged helix' DNA-binding domain"/>
    <property type="match status" value="1"/>
</dbReference>
<dbReference type="EMBL" id="VTEI01000003">
    <property type="protein sequence ID" value="TYS18024.1"/>
    <property type="molecule type" value="Genomic_DNA"/>
</dbReference>
<comment type="caution">
    <text evidence="3">The sequence shown here is derived from an EMBL/GenBank/DDBJ whole genome shotgun (WGS) entry which is preliminary data.</text>
</comment>
<dbReference type="OrthoDB" id="9783723at2"/>
<dbReference type="RefSeq" id="WP_148939417.1">
    <property type="nucleotide sequence ID" value="NZ_VTEI01000003.1"/>
</dbReference>
<dbReference type="PANTHER" id="PTHR43252:SF6">
    <property type="entry name" value="NEGATIVE TRANSCRIPTION REGULATOR PADR"/>
    <property type="match status" value="1"/>
</dbReference>
<feature type="domain" description="Transcription regulator PadR C-terminal" evidence="2">
    <location>
        <begin position="98"/>
        <end position="179"/>
    </location>
</feature>
<proteinExistence type="predicted"/>
<organism evidence="3 4">
    <name type="scientific">Rossellomorea vietnamensis</name>
    <dbReference type="NCBI Taxonomy" id="218284"/>
    <lineage>
        <taxon>Bacteria</taxon>
        <taxon>Bacillati</taxon>
        <taxon>Bacillota</taxon>
        <taxon>Bacilli</taxon>
        <taxon>Bacillales</taxon>
        <taxon>Bacillaceae</taxon>
        <taxon>Rossellomorea</taxon>
    </lineage>
</organism>
<dbReference type="Gene3D" id="6.10.140.190">
    <property type="match status" value="1"/>
</dbReference>